<dbReference type="RefSeq" id="WP_184858146.1">
    <property type="nucleotide sequence ID" value="NZ_JACHIR010000001.1"/>
</dbReference>
<dbReference type="AlphaFoldDB" id="A0A7W9NEN5"/>
<accession>A0A7W9NEN5</accession>
<dbReference type="InterPro" id="IPR015943">
    <property type="entry name" value="WD40/YVTN_repeat-like_dom_sf"/>
</dbReference>
<sequence length="415" mass="45885">MSMETLPCGHVAEAGDIRMCAHLVAEKPPWASYRCLTGRGLEYVRLCEPCVDGGLSATVTVCVGCVERVEAQTHSRGTRGRPEFRRRDEVLAEPTSVACTVVPRNEYCLAALPDGWLALTDDALIRIADDGATTFVGEVDFEEWYDPDDENSPEAVGDFEIGSGLHVSPDGRFAAVVTNFGRYGIVIDLSDGSVVLELDRTFDDNWTTFFPFAFLPDGTFVTATASNCLDRFDLATGNCLTERDISYGTERYVDCFHGGLTPSPSGRWLIDDGWVWMPIGVLSAIDTVAWARDRYAAEHGVTVDDPDGDWNRPLAWLDDEMVAVQRIGRSWDRMIDGVTLYRAPTFEKVGHFYGPTGRMWAHRGRLHTVTDEGMEVWDPADGARIGLLKGFSPTAHNRAAGVFAQLTDGQLRTWR</sequence>
<organism evidence="1 2">
    <name type="scientific">Kutzneria kofuensis</name>
    <dbReference type="NCBI Taxonomy" id="103725"/>
    <lineage>
        <taxon>Bacteria</taxon>
        <taxon>Bacillati</taxon>
        <taxon>Actinomycetota</taxon>
        <taxon>Actinomycetes</taxon>
        <taxon>Pseudonocardiales</taxon>
        <taxon>Pseudonocardiaceae</taxon>
        <taxon>Kutzneria</taxon>
    </lineage>
</organism>
<dbReference type="SUPFAM" id="SSF50969">
    <property type="entry name" value="YVTN repeat-like/Quinoprotein amine dehydrogenase"/>
    <property type="match status" value="1"/>
</dbReference>
<comment type="caution">
    <text evidence="1">The sequence shown here is derived from an EMBL/GenBank/DDBJ whole genome shotgun (WGS) entry which is preliminary data.</text>
</comment>
<evidence type="ECO:0000313" key="2">
    <source>
        <dbReference type="Proteomes" id="UP000585638"/>
    </source>
</evidence>
<protein>
    <submittedName>
        <fullName evidence="1">Uncharacterized protein</fullName>
    </submittedName>
</protein>
<reference evidence="1 2" key="1">
    <citation type="submission" date="2020-08" db="EMBL/GenBank/DDBJ databases">
        <title>Sequencing the genomes of 1000 actinobacteria strains.</title>
        <authorList>
            <person name="Klenk H.-P."/>
        </authorList>
    </citation>
    <scope>NUCLEOTIDE SEQUENCE [LARGE SCALE GENOMIC DNA]</scope>
    <source>
        <strain evidence="1 2">DSM 43851</strain>
    </source>
</reference>
<evidence type="ECO:0000313" key="1">
    <source>
        <dbReference type="EMBL" id="MBB5889341.1"/>
    </source>
</evidence>
<dbReference type="EMBL" id="JACHIR010000001">
    <property type="protein sequence ID" value="MBB5889341.1"/>
    <property type="molecule type" value="Genomic_DNA"/>
</dbReference>
<name>A0A7W9NEN5_9PSEU</name>
<proteinExistence type="predicted"/>
<dbReference type="Proteomes" id="UP000585638">
    <property type="component" value="Unassembled WGS sequence"/>
</dbReference>
<dbReference type="Gene3D" id="2.130.10.10">
    <property type="entry name" value="YVTN repeat-like/Quinoprotein amine dehydrogenase"/>
    <property type="match status" value="1"/>
</dbReference>
<gene>
    <name evidence="1" type="ORF">BJ998_000537</name>
</gene>
<keyword evidence="2" id="KW-1185">Reference proteome</keyword>
<dbReference type="InterPro" id="IPR011044">
    <property type="entry name" value="Quino_amine_DH_bsu"/>
</dbReference>